<dbReference type="OrthoDB" id="10449180at2759"/>
<proteinExistence type="predicted"/>
<evidence type="ECO:0000313" key="2">
    <source>
        <dbReference type="Proteomes" id="UP001165190"/>
    </source>
</evidence>
<dbReference type="Proteomes" id="UP001165190">
    <property type="component" value="Unassembled WGS sequence"/>
</dbReference>
<dbReference type="EMBL" id="BSYR01000011">
    <property type="protein sequence ID" value="GMI74815.1"/>
    <property type="molecule type" value="Genomic_DNA"/>
</dbReference>
<reference evidence="1" key="1">
    <citation type="submission" date="2023-05" db="EMBL/GenBank/DDBJ databases">
        <title>Genome and transcriptome analyses reveal genes involved in the formation of fine ridges on petal epidermal cells in Hibiscus trionum.</title>
        <authorList>
            <person name="Koshimizu S."/>
            <person name="Masuda S."/>
            <person name="Ishii T."/>
            <person name="Shirasu K."/>
            <person name="Hoshino A."/>
            <person name="Arita M."/>
        </authorList>
    </citation>
    <scope>NUCLEOTIDE SEQUENCE</scope>
    <source>
        <strain evidence="1">Hamamatsu line</strain>
    </source>
</reference>
<keyword evidence="2" id="KW-1185">Reference proteome</keyword>
<evidence type="ECO:0000313" key="1">
    <source>
        <dbReference type="EMBL" id="GMI74815.1"/>
    </source>
</evidence>
<gene>
    <name evidence="1" type="ORF">HRI_001150800</name>
</gene>
<organism evidence="1 2">
    <name type="scientific">Hibiscus trionum</name>
    <name type="common">Flower of an hour</name>
    <dbReference type="NCBI Taxonomy" id="183268"/>
    <lineage>
        <taxon>Eukaryota</taxon>
        <taxon>Viridiplantae</taxon>
        <taxon>Streptophyta</taxon>
        <taxon>Embryophyta</taxon>
        <taxon>Tracheophyta</taxon>
        <taxon>Spermatophyta</taxon>
        <taxon>Magnoliopsida</taxon>
        <taxon>eudicotyledons</taxon>
        <taxon>Gunneridae</taxon>
        <taxon>Pentapetalae</taxon>
        <taxon>rosids</taxon>
        <taxon>malvids</taxon>
        <taxon>Malvales</taxon>
        <taxon>Malvaceae</taxon>
        <taxon>Malvoideae</taxon>
        <taxon>Hibiscus</taxon>
    </lineage>
</organism>
<dbReference type="AlphaFoldDB" id="A0A9W7HFH2"/>
<protein>
    <submittedName>
        <fullName evidence="1">Uncharacterized protein</fullName>
    </submittedName>
</protein>
<comment type="caution">
    <text evidence="1">The sequence shown here is derived from an EMBL/GenBank/DDBJ whole genome shotgun (WGS) entry which is preliminary data.</text>
</comment>
<accession>A0A9W7HFH2</accession>
<name>A0A9W7HFH2_HIBTR</name>
<sequence length="114" mass="12498">MLSSTSSNRPVFTFTLHFSPSLNFSPQTHIKYRPRRLNSLIMSSVSRSSQRETKLSATDCVGAITLEEWQGWGCVSPVPAMVNAVIQDLKLLDNNIDAQMVFGGNGGGSYRCSV</sequence>